<reference evidence="2 3" key="1">
    <citation type="journal article" date="2010" name="J. Bacteriol.">
        <title>Genome sequence of Fulvimarina pelagi HTCC2506T, a Mn(II)-oxidizing alphaproteobacterium possessing an aerobic anoxygenic photosynthetic gene cluster and Xanthorhodopsin.</title>
        <authorList>
            <person name="Kang I."/>
            <person name="Oh H.M."/>
            <person name="Lim S.I."/>
            <person name="Ferriera S."/>
            <person name="Giovannoni S.J."/>
            <person name="Cho J.C."/>
        </authorList>
    </citation>
    <scope>NUCLEOTIDE SEQUENCE [LARGE SCALE GENOMIC DNA]</scope>
    <source>
        <strain evidence="2 3">HTCC2506</strain>
    </source>
</reference>
<dbReference type="EMBL" id="AATP01000009">
    <property type="protein sequence ID" value="EAU40179.1"/>
    <property type="molecule type" value="Genomic_DNA"/>
</dbReference>
<name>Q0FYX9_9HYPH</name>
<organism evidence="2 3">
    <name type="scientific">Fulvimarina pelagi HTCC2506</name>
    <dbReference type="NCBI Taxonomy" id="314231"/>
    <lineage>
        <taxon>Bacteria</taxon>
        <taxon>Pseudomonadati</taxon>
        <taxon>Pseudomonadota</taxon>
        <taxon>Alphaproteobacteria</taxon>
        <taxon>Hyphomicrobiales</taxon>
        <taxon>Aurantimonadaceae</taxon>
        <taxon>Fulvimarina</taxon>
    </lineage>
</organism>
<comment type="caution">
    <text evidence="2">The sequence shown here is derived from an EMBL/GenBank/DDBJ whole genome shotgun (WGS) entry which is preliminary data.</text>
</comment>
<keyword evidence="3" id="KW-1185">Reference proteome</keyword>
<feature type="transmembrane region" description="Helical" evidence="1">
    <location>
        <begin position="63"/>
        <end position="83"/>
    </location>
</feature>
<accession>Q0FYX9</accession>
<evidence type="ECO:0000313" key="3">
    <source>
        <dbReference type="Proteomes" id="UP000004310"/>
    </source>
</evidence>
<keyword evidence="1" id="KW-0472">Membrane</keyword>
<dbReference type="STRING" id="217511.GCA_001463845_01039"/>
<protein>
    <submittedName>
        <fullName evidence="2">Uncharacterized protein</fullName>
    </submittedName>
</protein>
<gene>
    <name evidence="2" type="ORF">FP2506_11502</name>
</gene>
<evidence type="ECO:0000313" key="2">
    <source>
        <dbReference type="EMBL" id="EAU40179.1"/>
    </source>
</evidence>
<dbReference type="Proteomes" id="UP000004310">
    <property type="component" value="Unassembled WGS sequence"/>
</dbReference>
<dbReference type="RefSeq" id="WP_007067435.1">
    <property type="nucleotide sequence ID" value="NZ_DS022272.1"/>
</dbReference>
<evidence type="ECO:0000256" key="1">
    <source>
        <dbReference type="SAM" id="Phobius"/>
    </source>
</evidence>
<proteinExistence type="predicted"/>
<sequence length="196" mass="21333">MHLSVRRNAGDPLMRLALGLISAAIFAVLFTAFVVLMTIGATTAAFAQTVADGAIDLGPLVEVLLPIALSVAAAIWAVLRFWAFRLLKRKTGWDLDAMIGPIVDQGLQRGIDFATERLKDRAIGGIPVNMKNQAIETVADYAIDKLPDALRHFGLVDADRRPTTKLSEMIEGRLEGWLVDPETERADAQLARSART</sequence>
<keyword evidence="1" id="KW-0812">Transmembrane</keyword>
<keyword evidence="1" id="KW-1133">Transmembrane helix</keyword>
<dbReference type="HOGENOM" id="CLU_1388465_0_0_5"/>
<dbReference type="AlphaFoldDB" id="Q0FYX9"/>